<sequence length="346" mass="38937">MITIHPNFKLNDVSYDTETLLLWAKSKIEEGGDYEKNAAIFILEWLDVYSNVNVQTSGTTGNAKKMMLKKSAMVYSAQSTGAFFKLNAGSKVLCCLPVKYIAGKMMLVRAMVLGWDLTLVEPSSSPLKDSYIEYDFVAMVPLQVEKSLDELLRVKIVLIGGAKVNPVLTQKLIQNSINAYESYSMTETVTHIALKKIGTKNFKLLPGVVIEQDNRGCLVINAPNINEEILVTNDLIELVSDSEFIWKGRVDNVVNSGGIKLFPEQIEAKLIPKIKEHFFFYGLPDQKFGEKLVLVIEGEAYELDSSIFEELSLYEVPKQIIFIAKFEETETGKIKRKETMLKNKLI</sequence>
<dbReference type="InterPro" id="IPR042099">
    <property type="entry name" value="ANL_N_sf"/>
</dbReference>
<dbReference type="Gene3D" id="3.40.50.12780">
    <property type="entry name" value="N-terminal domain of ligase-like"/>
    <property type="match status" value="1"/>
</dbReference>
<dbReference type="Gene3D" id="3.30.300.30">
    <property type="match status" value="1"/>
</dbReference>
<dbReference type="EC" id="6.2.1.26" evidence="4"/>
<dbReference type="AlphaFoldDB" id="A0A2N9PEB4"/>
<evidence type="ECO:0000256" key="1">
    <source>
        <dbReference type="ARBA" id="ARBA00006432"/>
    </source>
</evidence>
<dbReference type="PANTHER" id="PTHR43201">
    <property type="entry name" value="ACYL-COA SYNTHETASE"/>
    <property type="match status" value="1"/>
</dbReference>
<reference evidence="4 5" key="1">
    <citation type="submission" date="2018-02" db="EMBL/GenBank/DDBJ databases">
        <authorList>
            <person name="Cohen D.B."/>
            <person name="Kent A.D."/>
        </authorList>
    </citation>
    <scope>NUCLEOTIDE SEQUENCE [LARGE SCALE GENOMIC DNA]</scope>
    <source>
        <strain evidence="4">CIP109753</strain>
    </source>
</reference>
<dbReference type="GO" id="GO:0008756">
    <property type="term" value="F:o-succinylbenzoate-CoA ligase activity"/>
    <property type="evidence" value="ECO:0007669"/>
    <property type="project" value="UniProtKB-EC"/>
</dbReference>
<protein>
    <submittedName>
        <fullName evidence="4">2-succinylbenzoate--CoA ligase</fullName>
        <ecNumber evidence="4">6.2.1.26</ecNumber>
    </submittedName>
</protein>
<dbReference type="GO" id="GO:0031956">
    <property type="term" value="F:medium-chain fatty acid-CoA ligase activity"/>
    <property type="evidence" value="ECO:0007669"/>
    <property type="project" value="TreeGrafter"/>
</dbReference>
<proteinExistence type="inferred from homology"/>
<dbReference type="Pfam" id="PF00501">
    <property type="entry name" value="AMP-binding"/>
    <property type="match status" value="1"/>
</dbReference>
<dbReference type="RefSeq" id="WP_240668944.1">
    <property type="nucleotide sequence ID" value="NZ_OLKH01000168.1"/>
</dbReference>
<dbReference type="SUPFAM" id="SSF56801">
    <property type="entry name" value="Acetyl-CoA synthetase-like"/>
    <property type="match status" value="1"/>
</dbReference>
<evidence type="ECO:0000259" key="3">
    <source>
        <dbReference type="Pfam" id="PF00501"/>
    </source>
</evidence>
<gene>
    <name evidence="4" type="primary">menE</name>
    <name evidence="4" type="ORF">FLACOL_02698</name>
</gene>
<dbReference type="InterPro" id="IPR000873">
    <property type="entry name" value="AMP-dep_synth/lig_dom"/>
</dbReference>
<evidence type="ECO:0000256" key="2">
    <source>
        <dbReference type="ARBA" id="ARBA00022598"/>
    </source>
</evidence>
<feature type="domain" description="AMP-dependent synthetase/ligase" evidence="3">
    <location>
        <begin position="56"/>
        <end position="194"/>
    </location>
</feature>
<name>A0A2N9PEB4_9FLAO</name>
<evidence type="ECO:0000313" key="5">
    <source>
        <dbReference type="Proteomes" id="UP000238180"/>
    </source>
</evidence>
<accession>A0A2N9PEB4</accession>
<comment type="similarity">
    <text evidence="1">Belongs to the ATP-dependent AMP-binding enzyme family.</text>
</comment>
<dbReference type="InterPro" id="IPR045851">
    <property type="entry name" value="AMP-bd_C_sf"/>
</dbReference>
<dbReference type="Proteomes" id="UP000238180">
    <property type="component" value="Unassembled WGS sequence"/>
</dbReference>
<evidence type="ECO:0000313" key="4">
    <source>
        <dbReference type="EMBL" id="SPE78680.1"/>
    </source>
</evidence>
<dbReference type="EMBL" id="OLKH01000168">
    <property type="protein sequence ID" value="SPE78680.1"/>
    <property type="molecule type" value="Genomic_DNA"/>
</dbReference>
<keyword evidence="2 4" id="KW-0436">Ligase</keyword>
<dbReference type="PANTHER" id="PTHR43201:SF5">
    <property type="entry name" value="MEDIUM-CHAIN ACYL-COA LIGASE ACSF2, MITOCHONDRIAL"/>
    <property type="match status" value="1"/>
</dbReference>
<organism evidence="4 5">
    <name type="scientific">Flavobacterium columnare</name>
    <dbReference type="NCBI Taxonomy" id="996"/>
    <lineage>
        <taxon>Bacteria</taxon>
        <taxon>Pseudomonadati</taxon>
        <taxon>Bacteroidota</taxon>
        <taxon>Flavobacteriia</taxon>
        <taxon>Flavobacteriales</taxon>
        <taxon>Flavobacteriaceae</taxon>
        <taxon>Flavobacterium</taxon>
    </lineage>
</organism>
<dbReference type="GO" id="GO:0006631">
    <property type="term" value="P:fatty acid metabolic process"/>
    <property type="evidence" value="ECO:0007669"/>
    <property type="project" value="TreeGrafter"/>
</dbReference>